<evidence type="ECO:0000259" key="3">
    <source>
        <dbReference type="PROSITE" id="PS51387"/>
    </source>
</evidence>
<proteinExistence type="predicted"/>
<dbReference type="GO" id="GO:0071949">
    <property type="term" value="F:FAD binding"/>
    <property type="evidence" value="ECO:0007669"/>
    <property type="project" value="InterPro"/>
</dbReference>
<feature type="domain" description="FAD-binding PCMH-type" evidence="3">
    <location>
        <begin position="135"/>
        <end position="362"/>
    </location>
</feature>
<dbReference type="InterPro" id="IPR016169">
    <property type="entry name" value="FAD-bd_PCMH_sub2"/>
</dbReference>
<dbReference type="GO" id="GO:0051536">
    <property type="term" value="F:iron-sulfur cluster binding"/>
    <property type="evidence" value="ECO:0007669"/>
    <property type="project" value="InterPro"/>
</dbReference>
<dbReference type="SUPFAM" id="SSF55103">
    <property type="entry name" value="FAD-linked oxidases, C-terminal domain"/>
    <property type="match status" value="1"/>
</dbReference>
<dbReference type="GO" id="GO:0016491">
    <property type="term" value="F:oxidoreductase activity"/>
    <property type="evidence" value="ECO:0007669"/>
    <property type="project" value="UniProtKB-ARBA"/>
</dbReference>
<dbReference type="Pfam" id="PF12447">
    <property type="entry name" value="DUF3683"/>
    <property type="match status" value="1"/>
</dbReference>
<dbReference type="InterPro" id="IPR009051">
    <property type="entry name" value="Helical_ferredxn"/>
</dbReference>
<dbReference type="Gene3D" id="3.30.465.10">
    <property type="match status" value="1"/>
</dbReference>
<dbReference type="InterPro" id="IPR036318">
    <property type="entry name" value="FAD-bd_PCMH-like_sf"/>
</dbReference>
<keyword evidence="2" id="KW-0274">FAD</keyword>
<dbReference type="InterPro" id="IPR004017">
    <property type="entry name" value="Cys_rich_dom"/>
</dbReference>
<keyword evidence="1" id="KW-0285">Flavoprotein</keyword>
<dbReference type="AlphaFoldDB" id="A0A1W1E3G7"/>
<dbReference type="Pfam" id="PF13183">
    <property type="entry name" value="Fer4_8"/>
    <property type="match status" value="1"/>
</dbReference>
<dbReference type="InterPro" id="IPR017896">
    <property type="entry name" value="4Fe4S_Fe-S-bd"/>
</dbReference>
<evidence type="ECO:0000256" key="1">
    <source>
        <dbReference type="ARBA" id="ARBA00022630"/>
    </source>
</evidence>
<evidence type="ECO:0000313" key="4">
    <source>
        <dbReference type="EMBL" id="SFV88485.1"/>
    </source>
</evidence>
<dbReference type="Gene3D" id="1.10.1060.10">
    <property type="entry name" value="Alpha-helical ferredoxin"/>
    <property type="match status" value="1"/>
</dbReference>
<evidence type="ECO:0000256" key="2">
    <source>
        <dbReference type="ARBA" id="ARBA00022827"/>
    </source>
</evidence>
<dbReference type="PROSITE" id="PS51387">
    <property type="entry name" value="FAD_PCMH"/>
    <property type="match status" value="1"/>
</dbReference>
<dbReference type="Pfam" id="PF02754">
    <property type="entry name" value="CCG"/>
    <property type="match status" value="2"/>
</dbReference>
<dbReference type="InterPro" id="IPR021817">
    <property type="entry name" value="DUF3400"/>
</dbReference>
<dbReference type="InterPro" id="IPR051914">
    <property type="entry name" value="FAD-linked_OxidoTrans_Type4"/>
</dbReference>
<dbReference type="Pfam" id="PF02913">
    <property type="entry name" value="FAD-oxidase_C"/>
    <property type="match status" value="2"/>
</dbReference>
<dbReference type="EMBL" id="FPIA01000054">
    <property type="protein sequence ID" value="SFV88485.1"/>
    <property type="molecule type" value="Genomic_DNA"/>
</dbReference>
<dbReference type="SUPFAM" id="SSF56176">
    <property type="entry name" value="FAD-binding/transporter-associated domain-like"/>
    <property type="match status" value="1"/>
</dbReference>
<dbReference type="InterPro" id="IPR022153">
    <property type="entry name" value="DUF3683"/>
</dbReference>
<dbReference type="InterPro" id="IPR006094">
    <property type="entry name" value="Oxid_FAD_bind_N"/>
</dbReference>
<dbReference type="Pfam" id="PF01565">
    <property type="entry name" value="FAD_binding_4"/>
    <property type="match status" value="1"/>
</dbReference>
<reference evidence="4" key="1">
    <citation type="submission" date="2016-10" db="EMBL/GenBank/DDBJ databases">
        <authorList>
            <person name="de Groot N.N."/>
        </authorList>
    </citation>
    <scope>NUCLEOTIDE SEQUENCE</scope>
</reference>
<name>A0A1W1E3G7_9ZZZZ</name>
<protein>
    <submittedName>
        <fullName evidence="4">FAD/FMN-containing dehydrogenases</fullName>
    </submittedName>
</protein>
<dbReference type="InterPro" id="IPR004113">
    <property type="entry name" value="FAD-bd_oxidored_4_C"/>
</dbReference>
<dbReference type="PROSITE" id="PS00198">
    <property type="entry name" value="4FE4S_FER_1"/>
    <property type="match status" value="1"/>
</dbReference>
<dbReference type="SUPFAM" id="SSF46548">
    <property type="entry name" value="alpha-helical ferredoxin"/>
    <property type="match status" value="1"/>
</dbReference>
<dbReference type="PANTHER" id="PTHR42934">
    <property type="entry name" value="GLYCOLATE OXIDASE SUBUNIT GLCD"/>
    <property type="match status" value="1"/>
</dbReference>
<dbReference type="InterPro" id="IPR017900">
    <property type="entry name" value="4Fe4S_Fe_S_CS"/>
</dbReference>
<dbReference type="InterPro" id="IPR016166">
    <property type="entry name" value="FAD-bd_PCMH"/>
</dbReference>
<dbReference type="InterPro" id="IPR016164">
    <property type="entry name" value="FAD-linked_Oxase-like_C"/>
</dbReference>
<sequence>MGEESWVLLNQLRENRNTGRSAKMLFEVLGDMWVVNRNPYLQEDLIKNERRWKSLTEALYSRLNQIRMRADGNQKVLELLRSADQAVGDFKSCLSEFQGNQKRIKKALLKVTHNNNIRFDALSRASHATDATDWRVEYPAVVITPDTEFEIAAIIKTCIQLGLSIIPRGGGTGYTGGAIPLSAQTAVINTEKLSFIDAVEVHDGLHSVNVGAGVITKRVSEVATANNLVFAVDPTSQDACTIGGNVAMNAGGKKALRWGTTIDNLLAWKMVMPDGEWIKVVRINHNQDKIQLLDAVSFDIHTLKADAQTVSSTKRLVIKSGNLRKHGLGKDVTNKFLDGLPGIQKEGCDGFITSAEFILHQPLKCIHTLCLEFFGHDLKLAVSSIVDIKNSIDDNVAVDLVGMEHLDARYVKAVSYTTKAKRSELPRMVLLIDMSAETEALLSTQTHQIITLTEDRGGECFVAKSLEKRRVFWKDRANTAAIAAHTNAFKINEDVVIPLDKLSDYSHGIEHINIRLSINNKLATIKAIKTYFQAINPASTLVKDKIALVLCLLDKVNTEWQEALISLQQESGFKALQTGKRVISYVHDFAQPSKDLLMGDVFADIRRDIQAIHDEYREIRLFVATHMHAGDGNVHTNIPVHSHNTAMLQQAESVVDEIMILAEQLGGVISGEHGIGLTKYQYLSDEFKQEFADYKAKIDPNNHFNKGKLMPNSGLENAFTPSLRLVEQEALILESSEIGEINDMVKSCLRCGKCKSVCTTHIPEANLLYSPRDKIIGTNLISEAFLYEEQTRRGVSIDHFDELNDVADHCTICHRCEQPCPVDIDFGDVSIKMKNILVKQKQRRTNVISKVSMAYLNMQQPWKINITKKLLIDFSYTAQNIASKLSRPFLNKQPNKTVGKPNAFTELITILDKPLPTDTALAPLRSLLNINDTSSIPILAHPEKSTADSPSVFYFPGCGSERLYANIGLATIALLYHQGVKVVLPPSYLCCGYPQKAGGYDQKANELSTDNRVLFHRMANTLNYLDIKYVLTSCGTCIDQLMTYELSDIFKNSRLLDIHEYLLENQVTLDNTGEQYLYHAPCHDPIKSDNSSTVISKIVNSEVLSNDRCCGESGTFAVARPDIAKQVKFRKEAEIKKALTTIKPPNNKPTKMLTTCPACRQGLSRYSDSTGIKPIYPIELIAEQQLGENWQKDFIKSVQIEKVLL</sequence>
<gene>
    <name evidence="4" type="ORF">MNB_SUP05-SYMBIONT-7-206</name>
</gene>
<accession>A0A1W1E3G7</accession>
<dbReference type="PANTHER" id="PTHR42934:SF2">
    <property type="entry name" value="GLYCOLATE OXIDASE SUBUNIT GLCD"/>
    <property type="match status" value="1"/>
</dbReference>
<organism evidence="4">
    <name type="scientific">hydrothermal vent metagenome</name>
    <dbReference type="NCBI Taxonomy" id="652676"/>
    <lineage>
        <taxon>unclassified sequences</taxon>
        <taxon>metagenomes</taxon>
        <taxon>ecological metagenomes</taxon>
    </lineage>
</organism>
<dbReference type="Gene3D" id="3.30.70.2740">
    <property type="match status" value="1"/>
</dbReference>
<dbReference type="Pfam" id="PF11880">
    <property type="entry name" value="DUF3400"/>
    <property type="match status" value="1"/>
</dbReference>